<evidence type="ECO:0000256" key="6">
    <source>
        <dbReference type="ARBA" id="ARBA00023136"/>
    </source>
</evidence>
<organism evidence="10 11">
    <name type="scientific">Linum tenue</name>
    <dbReference type="NCBI Taxonomy" id="586396"/>
    <lineage>
        <taxon>Eukaryota</taxon>
        <taxon>Viridiplantae</taxon>
        <taxon>Streptophyta</taxon>
        <taxon>Embryophyta</taxon>
        <taxon>Tracheophyta</taxon>
        <taxon>Spermatophyta</taxon>
        <taxon>Magnoliopsida</taxon>
        <taxon>eudicotyledons</taxon>
        <taxon>Gunneridae</taxon>
        <taxon>Pentapetalae</taxon>
        <taxon>rosids</taxon>
        <taxon>fabids</taxon>
        <taxon>Malpighiales</taxon>
        <taxon>Linaceae</taxon>
        <taxon>Linum</taxon>
    </lineage>
</organism>
<dbReference type="SUPFAM" id="SSF69593">
    <property type="entry name" value="Glycerol-3-phosphate (1)-acyltransferase"/>
    <property type="match status" value="1"/>
</dbReference>
<dbReference type="AlphaFoldDB" id="A0AAV0MJU9"/>
<dbReference type="Proteomes" id="UP001154282">
    <property type="component" value="Unassembled WGS sequence"/>
</dbReference>
<proteinExistence type="inferred from homology"/>
<evidence type="ECO:0000256" key="5">
    <source>
        <dbReference type="ARBA" id="ARBA00022989"/>
    </source>
</evidence>
<comment type="subcellular location">
    <subcellularLocation>
        <location evidence="1">Membrane</location>
        <topology evidence="1">Multi-pass membrane protein</topology>
    </subcellularLocation>
</comment>
<dbReference type="EMBL" id="CAMGYJ010000007">
    <property type="protein sequence ID" value="CAI0446537.1"/>
    <property type="molecule type" value="Genomic_DNA"/>
</dbReference>
<keyword evidence="4 8" id="KW-0812">Transmembrane</keyword>
<dbReference type="GO" id="GO:0016020">
    <property type="term" value="C:membrane"/>
    <property type="evidence" value="ECO:0007669"/>
    <property type="project" value="UniProtKB-SubCell"/>
</dbReference>
<evidence type="ECO:0000256" key="2">
    <source>
        <dbReference type="ARBA" id="ARBA00007937"/>
    </source>
</evidence>
<dbReference type="SMART" id="SM00563">
    <property type="entry name" value="PlsC"/>
    <property type="match status" value="1"/>
</dbReference>
<keyword evidence="3" id="KW-0808">Transferase</keyword>
<feature type="domain" description="Phospholipid/glycerol acyltransferase" evidence="9">
    <location>
        <begin position="321"/>
        <end position="422"/>
    </location>
</feature>
<evidence type="ECO:0000259" key="9">
    <source>
        <dbReference type="SMART" id="SM00563"/>
    </source>
</evidence>
<feature type="transmembrane region" description="Helical" evidence="8">
    <location>
        <begin position="263"/>
        <end position="285"/>
    </location>
</feature>
<dbReference type="GO" id="GO:0016791">
    <property type="term" value="F:phosphatase activity"/>
    <property type="evidence" value="ECO:0007669"/>
    <property type="project" value="TreeGrafter"/>
</dbReference>
<evidence type="ECO:0000256" key="3">
    <source>
        <dbReference type="ARBA" id="ARBA00022679"/>
    </source>
</evidence>
<sequence>MAKKLSNFESLLFLPIKTIITNICCCRLNLFRKVSPFQYSDFSKQPSSLRNQDSVLMFNMEGTLLKSPSIFPYFMLVAFEAGSPLRALILLLLYPLICSVGGEMGLKIMVFVSFVGLKAGSFRVGRSVLPKFFLEDVGLQGFEMVMRHERKVGFTNLPRIMVEGLMKHYLGIEAVVGREMVVFHGYFSGLMEERRPYEPSLNSEIIGFDCFNNSLGQNFQSPFKALHLITEAEKRTWQTLPRSKYPKPLIFHDGRLAFRPTPLASLTMFIWLPFGFLLFIIRTLIGTFLPYQISIPLLHVTGMGGFFSKPQSFHPDKSKGTLYVCNHKTLFDPCYISMCTNKPLTAVTYSLSKFSEWIAPIKTIRITRNKDKDMKLIQELLTKTDLAICPEGTTCREPYLLRFSPMFAEVAKDIVPVAIDMKCTMFYGTTAGGWKGLDPVFQLMNPYVWCELKILEKVPQCMVCETGGQSRVEVANYVQSEIGKALNFECTIMTRKDKYLFLANNEGFVTS</sequence>
<dbReference type="GO" id="GO:0090447">
    <property type="term" value="F:glycerol-3-phosphate 2-O-acyltransferase activity"/>
    <property type="evidence" value="ECO:0007669"/>
    <property type="project" value="TreeGrafter"/>
</dbReference>
<keyword evidence="6 8" id="KW-0472">Membrane</keyword>
<evidence type="ECO:0000313" key="10">
    <source>
        <dbReference type="EMBL" id="CAI0446537.1"/>
    </source>
</evidence>
<dbReference type="InterPro" id="IPR002123">
    <property type="entry name" value="Plipid/glycerol_acylTrfase"/>
</dbReference>
<evidence type="ECO:0000256" key="7">
    <source>
        <dbReference type="ARBA" id="ARBA00023315"/>
    </source>
</evidence>
<evidence type="ECO:0000256" key="4">
    <source>
        <dbReference type="ARBA" id="ARBA00022692"/>
    </source>
</evidence>
<comment type="caution">
    <text evidence="10">The sequence shown here is derived from an EMBL/GenBank/DDBJ whole genome shotgun (WGS) entry which is preliminary data.</text>
</comment>
<gene>
    <name evidence="10" type="ORF">LITE_LOCUS29053</name>
</gene>
<keyword evidence="7" id="KW-0012">Acyltransferase</keyword>
<evidence type="ECO:0000256" key="8">
    <source>
        <dbReference type="SAM" id="Phobius"/>
    </source>
</evidence>
<dbReference type="PANTHER" id="PTHR15486:SF62">
    <property type="entry name" value="GLYCEROL-3-PHOSPHATE ACYLTRANSFERASE 2-RELATED"/>
    <property type="match status" value="1"/>
</dbReference>
<dbReference type="InterPro" id="IPR056462">
    <property type="entry name" value="HAD_RAM2/GPAT1-8"/>
</dbReference>
<keyword evidence="11" id="KW-1185">Reference proteome</keyword>
<accession>A0AAV0MJU9</accession>
<evidence type="ECO:0000313" key="11">
    <source>
        <dbReference type="Proteomes" id="UP001154282"/>
    </source>
</evidence>
<comment type="similarity">
    <text evidence="2">Belongs to the GPAT/DAPAT family.</text>
</comment>
<dbReference type="Pfam" id="PF23270">
    <property type="entry name" value="HAD_RAM2_N"/>
    <property type="match status" value="1"/>
</dbReference>
<dbReference type="PANTHER" id="PTHR15486">
    <property type="entry name" value="ANCIENT UBIQUITOUS PROTEIN"/>
    <property type="match status" value="1"/>
</dbReference>
<evidence type="ECO:0000256" key="1">
    <source>
        <dbReference type="ARBA" id="ARBA00004141"/>
    </source>
</evidence>
<dbReference type="GO" id="GO:0010143">
    <property type="term" value="P:cutin biosynthetic process"/>
    <property type="evidence" value="ECO:0007669"/>
    <property type="project" value="TreeGrafter"/>
</dbReference>
<name>A0AAV0MJU9_9ROSI</name>
<protein>
    <recommendedName>
        <fullName evidence="9">Phospholipid/glycerol acyltransferase domain-containing protein</fullName>
    </recommendedName>
</protein>
<reference evidence="10" key="1">
    <citation type="submission" date="2022-08" db="EMBL/GenBank/DDBJ databases">
        <authorList>
            <person name="Gutierrez-Valencia J."/>
        </authorList>
    </citation>
    <scope>NUCLEOTIDE SEQUENCE</scope>
</reference>
<keyword evidence="5 8" id="KW-1133">Transmembrane helix</keyword>
<dbReference type="Pfam" id="PF01553">
    <property type="entry name" value="Acyltransferase"/>
    <property type="match status" value="1"/>
</dbReference>